<proteinExistence type="predicted"/>
<dbReference type="Pfam" id="PF00528">
    <property type="entry name" value="BPD_transp_1"/>
    <property type="match status" value="1"/>
</dbReference>
<keyword evidence="3" id="KW-1003">Cell membrane</keyword>
<dbReference type="EMBL" id="VSSQ01123032">
    <property type="protein sequence ID" value="MPN54619.1"/>
    <property type="molecule type" value="Genomic_DNA"/>
</dbReference>
<comment type="caution">
    <text evidence="9">The sequence shown here is derived from an EMBL/GenBank/DDBJ whole genome shotgun (WGS) entry which is preliminary data.</text>
</comment>
<dbReference type="CDD" id="cd06261">
    <property type="entry name" value="TM_PBP2"/>
    <property type="match status" value="1"/>
</dbReference>
<sequence length="153" mass="16646">MQLHVIQNPIVWLGTMKTAMPALIVQHAWKNAPFIAVMLLASMQTIPGDLYEAASIDGAGGWKKFLHVTLPEIRPTLFLTTLLSTIWTFNSFDTIWLLTEGGPSGATETLTTFVYKATFQAFNLGKAAAIAVLMFIALLGLVLTYAKATSKEG</sequence>
<dbReference type="GO" id="GO:0055085">
    <property type="term" value="P:transmembrane transport"/>
    <property type="evidence" value="ECO:0007669"/>
    <property type="project" value="InterPro"/>
</dbReference>
<dbReference type="Gene3D" id="1.10.3720.10">
    <property type="entry name" value="MetI-like"/>
    <property type="match status" value="1"/>
</dbReference>
<feature type="domain" description="ABC transmembrane type-1" evidence="8">
    <location>
        <begin position="1"/>
        <end position="145"/>
    </location>
</feature>
<evidence type="ECO:0000256" key="1">
    <source>
        <dbReference type="ARBA" id="ARBA00004651"/>
    </source>
</evidence>
<evidence type="ECO:0000259" key="8">
    <source>
        <dbReference type="PROSITE" id="PS50928"/>
    </source>
</evidence>
<evidence type="ECO:0000256" key="5">
    <source>
        <dbReference type="ARBA" id="ARBA00022989"/>
    </source>
</evidence>
<evidence type="ECO:0000256" key="4">
    <source>
        <dbReference type="ARBA" id="ARBA00022692"/>
    </source>
</evidence>
<evidence type="ECO:0000256" key="2">
    <source>
        <dbReference type="ARBA" id="ARBA00022448"/>
    </source>
</evidence>
<keyword evidence="4 7" id="KW-0812">Transmembrane</keyword>
<evidence type="ECO:0000313" key="9">
    <source>
        <dbReference type="EMBL" id="MPN54619.1"/>
    </source>
</evidence>
<dbReference type="AlphaFoldDB" id="A0A645IW16"/>
<accession>A0A645IW16</accession>
<protein>
    <submittedName>
        <fullName evidence="9">Inner membrane ABC transporter permease protein YcjO</fullName>
    </submittedName>
</protein>
<dbReference type="PROSITE" id="PS50928">
    <property type="entry name" value="ABC_TM1"/>
    <property type="match status" value="1"/>
</dbReference>
<dbReference type="PANTHER" id="PTHR30193">
    <property type="entry name" value="ABC TRANSPORTER PERMEASE PROTEIN"/>
    <property type="match status" value="1"/>
</dbReference>
<evidence type="ECO:0000256" key="6">
    <source>
        <dbReference type="ARBA" id="ARBA00023136"/>
    </source>
</evidence>
<evidence type="ECO:0000256" key="3">
    <source>
        <dbReference type="ARBA" id="ARBA00022475"/>
    </source>
</evidence>
<dbReference type="PANTHER" id="PTHR30193:SF37">
    <property type="entry name" value="INNER MEMBRANE ABC TRANSPORTER PERMEASE PROTEIN YCJO"/>
    <property type="match status" value="1"/>
</dbReference>
<name>A0A645IW16_9ZZZZ</name>
<dbReference type="InterPro" id="IPR035906">
    <property type="entry name" value="MetI-like_sf"/>
</dbReference>
<feature type="transmembrane region" description="Helical" evidence="7">
    <location>
        <begin position="127"/>
        <end position="146"/>
    </location>
</feature>
<keyword evidence="5 7" id="KW-1133">Transmembrane helix</keyword>
<gene>
    <name evidence="9" type="primary">ycjO_17</name>
    <name evidence="9" type="ORF">SDC9_202290</name>
</gene>
<evidence type="ECO:0000256" key="7">
    <source>
        <dbReference type="SAM" id="Phobius"/>
    </source>
</evidence>
<reference evidence="9" key="1">
    <citation type="submission" date="2019-08" db="EMBL/GenBank/DDBJ databases">
        <authorList>
            <person name="Kucharzyk K."/>
            <person name="Murdoch R.W."/>
            <person name="Higgins S."/>
            <person name="Loffler F."/>
        </authorList>
    </citation>
    <scope>NUCLEOTIDE SEQUENCE</scope>
</reference>
<keyword evidence="6 7" id="KW-0472">Membrane</keyword>
<dbReference type="GO" id="GO:0005886">
    <property type="term" value="C:plasma membrane"/>
    <property type="evidence" value="ECO:0007669"/>
    <property type="project" value="UniProtKB-SubCell"/>
</dbReference>
<dbReference type="InterPro" id="IPR051393">
    <property type="entry name" value="ABC_transporter_permease"/>
</dbReference>
<dbReference type="SUPFAM" id="SSF161098">
    <property type="entry name" value="MetI-like"/>
    <property type="match status" value="1"/>
</dbReference>
<comment type="subcellular location">
    <subcellularLocation>
        <location evidence="1">Cell membrane</location>
        <topology evidence="1">Multi-pass membrane protein</topology>
    </subcellularLocation>
</comment>
<dbReference type="InterPro" id="IPR000515">
    <property type="entry name" value="MetI-like"/>
</dbReference>
<keyword evidence="2" id="KW-0813">Transport</keyword>
<organism evidence="9">
    <name type="scientific">bioreactor metagenome</name>
    <dbReference type="NCBI Taxonomy" id="1076179"/>
    <lineage>
        <taxon>unclassified sequences</taxon>
        <taxon>metagenomes</taxon>
        <taxon>ecological metagenomes</taxon>
    </lineage>
</organism>